<accession>A0ABC8T9C0</accession>
<protein>
    <submittedName>
        <fullName evidence="1">Uncharacterized protein</fullName>
    </submittedName>
</protein>
<organism evidence="1 2">
    <name type="scientific">Ilex paraguariensis</name>
    <name type="common">yerba mate</name>
    <dbReference type="NCBI Taxonomy" id="185542"/>
    <lineage>
        <taxon>Eukaryota</taxon>
        <taxon>Viridiplantae</taxon>
        <taxon>Streptophyta</taxon>
        <taxon>Embryophyta</taxon>
        <taxon>Tracheophyta</taxon>
        <taxon>Spermatophyta</taxon>
        <taxon>Magnoliopsida</taxon>
        <taxon>eudicotyledons</taxon>
        <taxon>Gunneridae</taxon>
        <taxon>Pentapetalae</taxon>
        <taxon>asterids</taxon>
        <taxon>campanulids</taxon>
        <taxon>Aquifoliales</taxon>
        <taxon>Aquifoliaceae</taxon>
        <taxon>Ilex</taxon>
    </lineage>
</organism>
<keyword evidence="2" id="KW-1185">Reference proteome</keyword>
<dbReference type="Proteomes" id="UP001642360">
    <property type="component" value="Unassembled WGS sequence"/>
</dbReference>
<name>A0ABC8T9C0_9AQUA</name>
<evidence type="ECO:0000313" key="2">
    <source>
        <dbReference type="Proteomes" id="UP001642360"/>
    </source>
</evidence>
<reference evidence="1 2" key="1">
    <citation type="submission" date="2024-02" db="EMBL/GenBank/DDBJ databases">
        <authorList>
            <person name="Vignale AGUSTIN F."/>
            <person name="Sosa J E."/>
            <person name="Modenutti C."/>
        </authorList>
    </citation>
    <scope>NUCLEOTIDE SEQUENCE [LARGE SCALE GENOMIC DNA]</scope>
</reference>
<dbReference type="AlphaFoldDB" id="A0ABC8T9C0"/>
<dbReference type="EMBL" id="CAUOFW020004491">
    <property type="protein sequence ID" value="CAK9165903.1"/>
    <property type="molecule type" value="Genomic_DNA"/>
</dbReference>
<sequence>LAFLNTNSNSVAINLILPKEESDDNGDGVASSMFPVSPWRSCNNDNDSQIGANPELKKVLRCNKSGEEGCFSTSKPIDPDDLVRSQTGAIYITQRLLRLEMKVTK</sequence>
<feature type="non-terminal residue" evidence="1">
    <location>
        <position position="1"/>
    </location>
</feature>
<proteinExistence type="predicted"/>
<comment type="caution">
    <text evidence="1">The sequence shown here is derived from an EMBL/GenBank/DDBJ whole genome shotgun (WGS) entry which is preliminary data.</text>
</comment>
<evidence type="ECO:0000313" key="1">
    <source>
        <dbReference type="EMBL" id="CAK9165903.1"/>
    </source>
</evidence>
<gene>
    <name evidence="1" type="ORF">ILEXP_LOCUS35087</name>
</gene>